<protein>
    <recommendedName>
        <fullName evidence="6">Acyl-CoA carboxylase subunit beta</fullName>
    </recommendedName>
</protein>
<keyword evidence="5" id="KW-1185">Reference proteome</keyword>
<dbReference type="Pfam" id="PF01039">
    <property type="entry name" value="Carboxyl_trans"/>
    <property type="match status" value="1"/>
</dbReference>
<dbReference type="PANTHER" id="PTHR43842:SF2">
    <property type="entry name" value="PROPIONYL-COA CARBOXYLASE BETA CHAIN, MITOCHONDRIAL"/>
    <property type="match status" value="1"/>
</dbReference>
<dbReference type="InterPro" id="IPR034733">
    <property type="entry name" value="AcCoA_carboxyl_beta"/>
</dbReference>
<dbReference type="InterPro" id="IPR029045">
    <property type="entry name" value="ClpP/crotonase-like_dom_sf"/>
</dbReference>
<comment type="similarity">
    <text evidence="1">Belongs to the AccD/PCCB family.</text>
</comment>
<evidence type="ECO:0008006" key="6">
    <source>
        <dbReference type="Google" id="ProtNLM"/>
    </source>
</evidence>
<dbReference type="Proteomes" id="UP000185434">
    <property type="component" value="Chromosome"/>
</dbReference>
<dbReference type="KEGG" id="cfk:CFRA_02835"/>
<reference evidence="4 5" key="1">
    <citation type="submission" date="2014-08" db="EMBL/GenBank/DDBJ databases">
        <title>Complete genome sequence of Corynebacterium frankenforstense ST18(T) (=DSM 45800(T)), isolated from raw cow milk.</title>
        <authorList>
            <person name="Ruckert C."/>
            <person name="Albersmeier A."/>
            <person name="Winkler A."/>
            <person name="Lipski A."/>
            <person name="Kalinowski J."/>
        </authorList>
    </citation>
    <scope>NUCLEOTIDE SEQUENCE [LARGE SCALE GENOMIC DNA]</scope>
    <source>
        <strain evidence="4 5">ST18</strain>
    </source>
</reference>
<evidence type="ECO:0000313" key="5">
    <source>
        <dbReference type="Proteomes" id="UP000185434"/>
    </source>
</evidence>
<dbReference type="STRING" id="1437875.CFRA_02835"/>
<dbReference type="OrthoDB" id="4434131at2"/>
<name>A0A1L7CRA9_9CORY</name>
<sequence>MTDLSTTAGKLAGLQQRLEEAHAPRGEKAVEATHEAGRLTARERVEHLLDHDSFVEIDALARHRVEAHGLDADRPATDGVVAGYGTVDGRKICVFAQDRDIFDGRLGEVYGEKITKVQKLAATTGVPLVAFLEGSGARAAENVAAMAFYSTIIAGQAKASGVVPQISVVTGELTGPHALLASLADFTVMVEGGAAVSLTPPEIITTVTGAEVDPAADLGAQAHAATSGTAHLTAADDASAVTAVAELLGVLPANNRAEAPRDLDARVTGPISENITDRDRELDAVIPDDPAVPYDVHDVIGRVVDNGWFLELQAAYADNVVTGFGRIEGRAVAVVANQPVALAGCLSAAAAEKAARFIRVADSFNIPVVTFVDVPGFLPDTGEELAGVVRRTGKLAAAYAEAAVGTLTVVTRKAMGAAAMVMGAKHLGADLVFAWPTAEIAAVAADVAVPEIHAAELAKAERRRKDTAAMREKFTAEYEAEALTPYLAAERGLVDAVIPPNQTRGQLVEGLRLLDRKVIYPPAKKHPNTPL</sequence>
<dbReference type="SUPFAM" id="SSF52096">
    <property type="entry name" value="ClpP/crotonase"/>
    <property type="match status" value="2"/>
</dbReference>
<accession>A0A1L7CRA9</accession>
<proteinExistence type="inferred from homology"/>
<dbReference type="Gene3D" id="3.90.226.10">
    <property type="entry name" value="2-enoyl-CoA Hydratase, Chain A, domain 1"/>
    <property type="match status" value="2"/>
</dbReference>
<gene>
    <name evidence="4" type="ORF">CFRA_02835</name>
</gene>
<evidence type="ECO:0000256" key="1">
    <source>
        <dbReference type="ARBA" id="ARBA00006102"/>
    </source>
</evidence>
<dbReference type="InterPro" id="IPR051047">
    <property type="entry name" value="AccD/PCCB"/>
</dbReference>
<dbReference type="PROSITE" id="PS50989">
    <property type="entry name" value="COA_CT_CTER"/>
    <property type="match status" value="1"/>
</dbReference>
<organism evidence="4 5">
    <name type="scientific">Corynebacterium frankenforstense DSM 45800</name>
    <dbReference type="NCBI Taxonomy" id="1437875"/>
    <lineage>
        <taxon>Bacteria</taxon>
        <taxon>Bacillati</taxon>
        <taxon>Actinomycetota</taxon>
        <taxon>Actinomycetes</taxon>
        <taxon>Mycobacteriales</taxon>
        <taxon>Corynebacteriaceae</taxon>
        <taxon>Corynebacterium</taxon>
    </lineage>
</organism>
<dbReference type="PROSITE" id="PS50980">
    <property type="entry name" value="COA_CT_NTER"/>
    <property type="match status" value="1"/>
</dbReference>
<dbReference type="EMBL" id="CP009247">
    <property type="protein sequence ID" value="APT88384.1"/>
    <property type="molecule type" value="Genomic_DNA"/>
</dbReference>
<dbReference type="GO" id="GO:0004658">
    <property type="term" value="F:propionyl-CoA carboxylase activity"/>
    <property type="evidence" value="ECO:0007669"/>
    <property type="project" value="TreeGrafter"/>
</dbReference>
<evidence type="ECO:0000259" key="3">
    <source>
        <dbReference type="PROSITE" id="PS50989"/>
    </source>
</evidence>
<dbReference type="InterPro" id="IPR011762">
    <property type="entry name" value="COA_CT_N"/>
</dbReference>
<dbReference type="RefSeq" id="WP_075663363.1">
    <property type="nucleotide sequence ID" value="NZ_CP009247.1"/>
</dbReference>
<feature type="domain" description="CoA carboxyltransferase C-terminal" evidence="3">
    <location>
        <begin position="277"/>
        <end position="524"/>
    </location>
</feature>
<feature type="domain" description="CoA carboxyltransferase N-terminal" evidence="2">
    <location>
        <begin position="7"/>
        <end position="263"/>
    </location>
</feature>
<dbReference type="AlphaFoldDB" id="A0A1L7CRA9"/>
<evidence type="ECO:0000313" key="4">
    <source>
        <dbReference type="EMBL" id="APT88384.1"/>
    </source>
</evidence>
<dbReference type="PANTHER" id="PTHR43842">
    <property type="entry name" value="PROPIONYL-COA CARBOXYLASE BETA CHAIN"/>
    <property type="match status" value="1"/>
</dbReference>
<evidence type="ECO:0000259" key="2">
    <source>
        <dbReference type="PROSITE" id="PS50980"/>
    </source>
</evidence>
<dbReference type="GO" id="GO:0009317">
    <property type="term" value="C:acetyl-CoA carboxylase complex"/>
    <property type="evidence" value="ECO:0007669"/>
    <property type="project" value="TreeGrafter"/>
</dbReference>
<dbReference type="InterPro" id="IPR011763">
    <property type="entry name" value="COA_CT_C"/>
</dbReference>